<organism evidence="9">
    <name type="scientific">Culicoides sonorensis</name>
    <name type="common">Biting midge</name>
    <dbReference type="NCBI Taxonomy" id="179676"/>
    <lineage>
        <taxon>Eukaryota</taxon>
        <taxon>Metazoa</taxon>
        <taxon>Ecdysozoa</taxon>
        <taxon>Arthropoda</taxon>
        <taxon>Hexapoda</taxon>
        <taxon>Insecta</taxon>
        <taxon>Pterygota</taxon>
        <taxon>Neoptera</taxon>
        <taxon>Endopterygota</taxon>
        <taxon>Diptera</taxon>
        <taxon>Nematocera</taxon>
        <taxon>Chironomoidea</taxon>
        <taxon>Ceratopogonidae</taxon>
        <taxon>Ceratopogoninae</taxon>
        <taxon>Culicoides</taxon>
        <taxon>Monoculicoides</taxon>
    </lineage>
</organism>
<dbReference type="SMART" id="SM00015">
    <property type="entry name" value="IQ"/>
    <property type="match status" value="2"/>
</dbReference>
<comment type="caution">
    <text evidence="5">Lacks conserved residue(s) required for the propagation of feature annotation.</text>
</comment>
<keyword evidence="2" id="KW-0067">ATP-binding</keyword>
<dbReference type="Pfam" id="PF00612">
    <property type="entry name" value="IQ"/>
    <property type="match status" value="2"/>
</dbReference>
<dbReference type="PROSITE" id="PS51456">
    <property type="entry name" value="MYOSIN_MOTOR"/>
    <property type="match status" value="1"/>
</dbReference>
<evidence type="ECO:0000313" key="9">
    <source>
        <dbReference type="EMBL" id="SSX26439.1"/>
    </source>
</evidence>
<evidence type="ECO:0000256" key="3">
    <source>
        <dbReference type="ARBA" id="ARBA00023123"/>
    </source>
</evidence>
<evidence type="ECO:0000256" key="5">
    <source>
        <dbReference type="PROSITE-ProRule" id="PRU00782"/>
    </source>
</evidence>
<keyword evidence="3 5" id="KW-0518">Myosin</keyword>
<keyword evidence="5" id="KW-0009">Actin-binding</keyword>
<dbReference type="GO" id="GO:0003779">
    <property type="term" value="F:actin binding"/>
    <property type="evidence" value="ECO:0007669"/>
    <property type="project" value="UniProtKB-KW"/>
</dbReference>
<dbReference type="AlphaFoldDB" id="A0A336MBZ1"/>
<dbReference type="InterPro" id="IPR001609">
    <property type="entry name" value="Myosin_head_motor_dom-like"/>
</dbReference>
<evidence type="ECO:0000259" key="8">
    <source>
        <dbReference type="PROSITE" id="PS51456"/>
    </source>
</evidence>
<dbReference type="Gene3D" id="1.20.58.530">
    <property type="match status" value="1"/>
</dbReference>
<dbReference type="Pfam" id="PF24123">
    <property type="entry name" value="Myosin_VII_N"/>
    <property type="match status" value="1"/>
</dbReference>
<feature type="compositionally biased region" description="Polar residues" evidence="7">
    <location>
        <begin position="642"/>
        <end position="654"/>
    </location>
</feature>
<keyword evidence="4" id="KW-0505">Motor protein</keyword>
<dbReference type="PANTHER" id="PTHR46049:SF5">
    <property type="entry name" value="PLECKSTRIN HOMOLOGY DOMAIN-CONTAINING FAMILY H MEMBER 3"/>
    <property type="match status" value="1"/>
</dbReference>
<dbReference type="Gene3D" id="1.20.5.190">
    <property type="match status" value="1"/>
</dbReference>
<evidence type="ECO:0000256" key="7">
    <source>
        <dbReference type="SAM" id="MobiDB-lite"/>
    </source>
</evidence>
<comment type="similarity">
    <text evidence="5">Belongs to the TRAFAC class myosin-kinesin ATPase superfamily. Myosin family.</text>
</comment>
<evidence type="ECO:0000256" key="2">
    <source>
        <dbReference type="ARBA" id="ARBA00022840"/>
    </source>
</evidence>
<dbReference type="InterPro" id="IPR000048">
    <property type="entry name" value="IQ_motif_EF-hand-BS"/>
</dbReference>
<feature type="domain" description="Myosin motor" evidence="8">
    <location>
        <begin position="72"/>
        <end position="462"/>
    </location>
</feature>
<proteinExistence type="inferred from homology"/>
<dbReference type="GO" id="GO:0003774">
    <property type="term" value="F:cytoskeletal motor activity"/>
    <property type="evidence" value="ECO:0007669"/>
    <property type="project" value="InterPro"/>
</dbReference>
<feature type="coiled-coil region" evidence="6">
    <location>
        <begin position="597"/>
        <end position="628"/>
    </location>
</feature>
<dbReference type="Gene3D" id="3.40.850.10">
    <property type="entry name" value="Kinesin motor domain"/>
    <property type="match status" value="2"/>
</dbReference>
<accession>A0A336MBZ1</accession>
<dbReference type="PANTHER" id="PTHR46049">
    <property type="entry name" value="AGAP003327-PA"/>
    <property type="match status" value="1"/>
</dbReference>
<dbReference type="SUPFAM" id="SSF52540">
    <property type="entry name" value="P-loop containing nucleoside triphosphate hydrolases"/>
    <property type="match status" value="1"/>
</dbReference>
<gene>
    <name evidence="9" type="primary">CSON013421</name>
</gene>
<keyword evidence="6" id="KW-0175">Coiled coil</keyword>
<dbReference type="GO" id="GO:0016459">
    <property type="term" value="C:myosin complex"/>
    <property type="evidence" value="ECO:0007669"/>
    <property type="project" value="UniProtKB-KW"/>
</dbReference>
<dbReference type="Gene3D" id="1.20.120.720">
    <property type="entry name" value="Myosin VI head, motor domain, U50 subdomain"/>
    <property type="match status" value="2"/>
</dbReference>
<dbReference type="InterPro" id="IPR036961">
    <property type="entry name" value="Kinesin_motor_dom_sf"/>
</dbReference>
<reference evidence="9" key="1">
    <citation type="submission" date="2018-07" db="EMBL/GenBank/DDBJ databases">
        <authorList>
            <person name="Quirk P.G."/>
            <person name="Krulwich T.A."/>
        </authorList>
    </citation>
    <scope>NUCLEOTIDE SEQUENCE</scope>
</reference>
<dbReference type="Gene3D" id="6.20.240.20">
    <property type="match status" value="1"/>
</dbReference>
<evidence type="ECO:0000256" key="6">
    <source>
        <dbReference type="SAM" id="Coils"/>
    </source>
</evidence>
<dbReference type="InterPro" id="IPR057130">
    <property type="entry name" value="Myosin_VII_N"/>
</dbReference>
<feature type="region of interest" description="Disordered" evidence="7">
    <location>
        <begin position="642"/>
        <end position="670"/>
    </location>
</feature>
<dbReference type="OMA" id="WIRSETD"/>
<dbReference type="EMBL" id="UFQT01000675">
    <property type="protein sequence ID" value="SSX26439.1"/>
    <property type="molecule type" value="Genomic_DNA"/>
</dbReference>
<feature type="region of interest" description="Actin-binding" evidence="5">
    <location>
        <begin position="334"/>
        <end position="356"/>
    </location>
</feature>
<sequence length="709" mass="83625">MMKIRIIDLGDLHNGDWIWIRSETDNDYPVIFAAQIIHIDRKGLMLVKDDDKKEHWIKQNLVIKPLHQSSLNTVDDMITLGDLDDFSILRNLHLRYQMKKIYTYTSSMLIAINPYEALPIYTPQFIRHYRNKSENVENGTKNWRKSFQEITLAMQTLNFPVVITQEIFKLLAALLHLGNLTFKATIVQNIDGVELSDDENLTKIARFLGLPIDELEFALTYKTIFVQGEKVVIPISKDQALEGRDAFVKAIYGKIFLFPKYDNVNAFGIQHFAGPVFYESKGFLEKNRDSFSMDLKEVIFQSSNPLLVTLFENDRNFDSNKKSLTLSTQFRNSLDELMKTLGACQPLFIRCIKPNEFKANNLFDKELCLKQLRYSGVLETAKIRKAGYAIRHEYKDFVALYSCLLSSSNSKKARGSERYKLVSKTICDEILSQDELPMNVQFGSTKIFLKESFDTRLRNMREGLYLKSAIIIQRNFRRIIFKRWLLRQISAVITIQRCYRRYAAKRQYLKFRRGIERLQALIRSREAARQYRLLQQRFVHFQSHCRGFLTRKNLHKRVAIQQNKLKLELIIQRRKDEVDFKQNGEQMWREKAQEKYLARLKVLKTNEKNEIEKEKKRVEHDMKIIDDEFSFLNMIENNIPETKSIKSNDSSNDENYIKSYKSPPQPQKKERTIKVKKMMTFFEEQSKIVKKFPHKFLSRPVNTYDSSRL</sequence>
<dbReference type="SMART" id="SM00242">
    <property type="entry name" value="MYSc"/>
    <property type="match status" value="1"/>
</dbReference>
<dbReference type="InterPro" id="IPR051724">
    <property type="entry name" value="Actin_motor_Myosin"/>
</dbReference>
<dbReference type="PROSITE" id="PS50096">
    <property type="entry name" value="IQ"/>
    <property type="match status" value="2"/>
</dbReference>
<dbReference type="InterPro" id="IPR027417">
    <property type="entry name" value="P-loop_NTPase"/>
</dbReference>
<evidence type="ECO:0000256" key="1">
    <source>
        <dbReference type="ARBA" id="ARBA00022741"/>
    </source>
</evidence>
<keyword evidence="1" id="KW-0547">Nucleotide-binding</keyword>
<dbReference type="VEuPathDB" id="VectorBase:CSON013421"/>
<dbReference type="Pfam" id="PF00063">
    <property type="entry name" value="Myosin_head"/>
    <property type="match status" value="3"/>
</dbReference>
<dbReference type="GO" id="GO:0005524">
    <property type="term" value="F:ATP binding"/>
    <property type="evidence" value="ECO:0007669"/>
    <property type="project" value="UniProtKB-KW"/>
</dbReference>
<evidence type="ECO:0000256" key="4">
    <source>
        <dbReference type="ARBA" id="ARBA00023175"/>
    </source>
</evidence>
<protein>
    <submittedName>
        <fullName evidence="9">CSON013421 protein</fullName>
    </submittedName>
</protein>
<dbReference type="GO" id="GO:0005737">
    <property type="term" value="C:cytoplasm"/>
    <property type="evidence" value="ECO:0007669"/>
    <property type="project" value="UniProtKB-ARBA"/>
</dbReference>
<name>A0A336MBZ1_CULSO</name>